<dbReference type="InterPro" id="IPR016195">
    <property type="entry name" value="Pol/histidinol_Pase-like"/>
</dbReference>
<dbReference type="GO" id="GO:0004534">
    <property type="term" value="F:5'-3' RNA exonuclease activity"/>
    <property type="evidence" value="ECO:0007669"/>
    <property type="project" value="TreeGrafter"/>
</dbReference>
<dbReference type="PANTHER" id="PTHR42924">
    <property type="entry name" value="EXONUCLEASE"/>
    <property type="match status" value="1"/>
</dbReference>
<dbReference type="PANTHER" id="PTHR42924:SF3">
    <property type="entry name" value="POLYMERASE_HISTIDINOL PHOSPHATASE N-TERMINAL DOMAIN-CONTAINING PROTEIN"/>
    <property type="match status" value="1"/>
</dbReference>
<dbReference type="InterPro" id="IPR004013">
    <property type="entry name" value="PHP_dom"/>
</dbReference>
<dbReference type="AlphaFoldDB" id="A0A382ZTN3"/>
<gene>
    <name evidence="2" type="ORF">METZ01_LOCUS450892</name>
</gene>
<protein>
    <recommendedName>
        <fullName evidence="1">Polymerase/histidinol phosphatase N-terminal domain-containing protein</fullName>
    </recommendedName>
</protein>
<dbReference type="SMART" id="SM00481">
    <property type="entry name" value="POLIIIAc"/>
    <property type="match status" value="1"/>
</dbReference>
<sequence length="186" mass="20007">VSIGNNDPSEKFVDLHTHTTCSDGSMSPAQLVDHARTKNLRAIAVTDHDSIEGINMAASVAQGLEIIPGLELSATEGQTDVHILGYYFYTSHGELLKYLETFRIARYSRAERMVEVLNGLGIDITFDEVLEKAGGETGSIGRPHVAQALVDSGFVGSINEAFRKYIGSDGPAYVEKHKISAADAIG</sequence>
<accession>A0A382ZTN3</accession>
<dbReference type="EMBL" id="UINC01186024">
    <property type="protein sequence ID" value="SVD98038.1"/>
    <property type="molecule type" value="Genomic_DNA"/>
</dbReference>
<evidence type="ECO:0000313" key="2">
    <source>
        <dbReference type="EMBL" id="SVD98038.1"/>
    </source>
</evidence>
<dbReference type="Pfam" id="PF02811">
    <property type="entry name" value="PHP"/>
    <property type="match status" value="1"/>
</dbReference>
<dbReference type="Gene3D" id="1.10.150.650">
    <property type="match status" value="1"/>
</dbReference>
<dbReference type="GO" id="GO:0035312">
    <property type="term" value="F:5'-3' DNA exonuclease activity"/>
    <property type="evidence" value="ECO:0007669"/>
    <property type="project" value="TreeGrafter"/>
</dbReference>
<proteinExistence type="predicted"/>
<dbReference type="InterPro" id="IPR003141">
    <property type="entry name" value="Pol/His_phosphatase_N"/>
</dbReference>
<name>A0A382ZTN3_9ZZZZ</name>
<dbReference type="Gene3D" id="3.20.20.140">
    <property type="entry name" value="Metal-dependent hydrolases"/>
    <property type="match status" value="1"/>
</dbReference>
<evidence type="ECO:0000259" key="1">
    <source>
        <dbReference type="SMART" id="SM00481"/>
    </source>
</evidence>
<reference evidence="2" key="1">
    <citation type="submission" date="2018-05" db="EMBL/GenBank/DDBJ databases">
        <authorList>
            <person name="Lanie J.A."/>
            <person name="Ng W.-L."/>
            <person name="Kazmierczak K.M."/>
            <person name="Andrzejewski T.M."/>
            <person name="Davidsen T.M."/>
            <person name="Wayne K.J."/>
            <person name="Tettelin H."/>
            <person name="Glass J.I."/>
            <person name="Rusch D."/>
            <person name="Podicherti R."/>
            <person name="Tsui H.-C.T."/>
            <person name="Winkler M.E."/>
        </authorList>
    </citation>
    <scope>NUCLEOTIDE SEQUENCE</scope>
</reference>
<feature type="non-terminal residue" evidence="2">
    <location>
        <position position="1"/>
    </location>
</feature>
<dbReference type="InterPro" id="IPR052018">
    <property type="entry name" value="PHP_domain"/>
</dbReference>
<dbReference type="SUPFAM" id="SSF89550">
    <property type="entry name" value="PHP domain-like"/>
    <property type="match status" value="1"/>
</dbReference>
<feature type="domain" description="Polymerase/histidinol phosphatase N-terminal" evidence="1">
    <location>
        <begin position="13"/>
        <end position="76"/>
    </location>
</feature>
<organism evidence="2">
    <name type="scientific">marine metagenome</name>
    <dbReference type="NCBI Taxonomy" id="408172"/>
    <lineage>
        <taxon>unclassified sequences</taxon>
        <taxon>metagenomes</taxon>
        <taxon>ecological metagenomes</taxon>
    </lineage>
</organism>